<feature type="compositionally biased region" description="Polar residues" evidence="1">
    <location>
        <begin position="97"/>
        <end position="113"/>
    </location>
</feature>
<evidence type="ECO:0000256" key="1">
    <source>
        <dbReference type="SAM" id="MobiDB-lite"/>
    </source>
</evidence>
<gene>
    <name evidence="2" type="ORF">PMEA_00016529</name>
</gene>
<feature type="region of interest" description="Disordered" evidence="1">
    <location>
        <begin position="86"/>
        <end position="113"/>
    </location>
</feature>
<keyword evidence="3" id="KW-1185">Reference proteome</keyword>
<dbReference type="AlphaFoldDB" id="A0AAU9VTS6"/>
<dbReference type="EMBL" id="CALNXJ010000003">
    <property type="protein sequence ID" value="CAH3035869.1"/>
    <property type="molecule type" value="Genomic_DNA"/>
</dbReference>
<dbReference type="Proteomes" id="UP001159428">
    <property type="component" value="Unassembled WGS sequence"/>
</dbReference>
<sequence>MLYVDDFEEELQEEYGKIFHNIAYIRATKLGDRELNNPRKDKKEDILSQATSREKRYEEDIELRRDKCTVQGTNRSESDIMLEAMNTKPLNPKAESTKVTSPSESESQTLQSDPTLYEKVAQDLEALFSRCAMLNPNVYSFNEEGGEVEKNTENSLDLPHKNCVKMKRQVWKGLALTLVPDPGKPLPDSSKNVPAGGVT</sequence>
<accession>A0AAU9VTS6</accession>
<reference evidence="2 3" key="1">
    <citation type="submission" date="2022-05" db="EMBL/GenBank/DDBJ databases">
        <authorList>
            <consortium name="Genoscope - CEA"/>
            <person name="William W."/>
        </authorList>
    </citation>
    <scope>NUCLEOTIDE SEQUENCE [LARGE SCALE GENOMIC DNA]</scope>
</reference>
<evidence type="ECO:0000313" key="3">
    <source>
        <dbReference type="Proteomes" id="UP001159428"/>
    </source>
</evidence>
<organism evidence="2 3">
    <name type="scientific">Pocillopora meandrina</name>
    <dbReference type="NCBI Taxonomy" id="46732"/>
    <lineage>
        <taxon>Eukaryota</taxon>
        <taxon>Metazoa</taxon>
        <taxon>Cnidaria</taxon>
        <taxon>Anthozoa</taxon>
        <taxon>Hexacorallia</taxon>
        <taxon>Scleractinia</taxon>
        <taxon>Astrocoeniina</taxon>
        <taxon>Pocilloporidae</taxon>
        <taxon>Pocillopora</taxon>
    </lineage>
</organism>
<protein>
    <submittedName>
        <fullName evidence="2">Uncharacterized protein</fullName>
    </submittedName>
</protein>
<evidence type="ECO:0000313" key="2">
    <source>
        <dbReference type="EMBL" id="CAH3035869.1"/>
    </source>
</evidence>
<name>A0AAU9VTS6_9CNID</name>
<comment type="caution">
    <text evidence="2">The sequence shown here is derived from an EMBL/GenBank/DDBJ whole genome shotgun (WGS) entry which is preliminary data.</text>
</comment>
<feature type="region of interest" description="Disordered" evidence="1">
    <location>
        <begin position="179"/>
        <end position="199"/>
    </location>
</feature>
<feature type="region of interest" description="Disordered" evidence="1">
    <location>
        <begin position="32"/>
        <end position="58"/>
    </location>
</feature>
<proteinExistence type="predicted"/>